<dbReference type="PROSITE" id="PS50932">
    <property type="entry name" value="HTH_LACI_2"/>
    <property type="match status" value="1"/>
</dbReference>
<accession>A0ABX1FLA0</accession>
<dbReference type="InterPro" id="IPR000843">
    <property type="entry name" value="HTH_LacI"/>
</dbReference>
<dbReference type="PANTHER" id="PTHR30146">
    <property type="entry name" value="LACI-RELATED TRANSCRIPTIONAL REPRESSOR"/>
    <property type="match status" value="1"/>
</dbReference>
<evidence type="ECO:0000313" key="7">
    <source>
        <dbReference type="EMBL" id="NKE59769.1"/>
    </source>
</evidence>
<sequence length="365" mass="39192">MKSTRVWRRPTLGAVAALAGVSTATVSNALNGTGRLSEATRQRVIAAARELGYAPASTAQAVACGGTGVLGLTMTTYGDLPVPYTEIPYYAQLALGAMAAAHERGYMLMVMPSSLSPWMWLNAPMDGVIHVAPRADDPVCSLLRERGIPIVSDGQPPQPRWGDAWVATDYDAGLRLLLGHLTKAGARRIGLTLPLHDDAYPHLIGRAYASWCAERDMSALVEEYDSLPDYFTAERDAVGRLLNHDPRPDAVIGIYSDSGHNILAAARHHGLSVPRDLLVACISEDPDYATTIPPITTVSLRPDRVGDEAVDLLIALINARTGVDRRRLVQPVLVTRQSTQRPVRESSPVDAVPDEGASPGSPRTD</sequence>
<comment type="caution">
    <text evidence="7">The sequence shown here is derived from an EMBL/GenBank/DDBJ whole genome shotgun (WGS) entry which is preliminary data.</text>
</comment>
<dbReference type="CDD" id="cd01392">
    <property type="entry name" value="HTH_LacI"/>
    <property type="match status" value="1"/>
</dbReference>
<dbReference type="Pfam" id="PF00356">
    <property type="entry name" value="LacI"/>
    <property type="match status" value="1"/>
</dbReference>
<evidence type="ECO:0000259" key="6">
    <source>
        <dbReference type="PROSITE" id="PS50932"/>
    </source>
</evidence>
<evidence type="ECO:0000256" key="4">
    <source>
        <dbReference type="SAM" id="MobiDB-lite"/>
    </source>
</evidence>
<keyword evidence="8" id="KW-1185">Reference proteome</keyword>
<evidence type="ECO:0000256" key="5">
    <source>
        <dbReference type="SAM" id="SignalP"/>
    </source>
</evidence>
<evidence type="ECO:0000313" key="8">
    <source>
        <dbReference type="Proteomes" id="UP001515943"/>
    </source>
</evidence>
<dbReference type="Gene3D" id="1.10.260.40">
    <property type="entry name" value="lambda repressor-like DNA-binding domains"/>
    <property type="match status" value="1"/>
</dbReference>
<dbReference type="CDD" id="cd06267">
    <property type="entry name" value="PBP1_LacI_sugar_binding-like"/>
    <property type="match status" value="1"/>
</dbReference>
<dbReference type="PANTHER" id="PTHR30146:SF153">
    <property type="entry name" value="LACTOSE OPERON REPRESSOR"/>
    <property type="match status" value="1"/>
</dbReference>
<dbReference type="SUPFAM" id="SSF53822">
    <property type="entry name" value="Periplasmic binding protein-like I"/>
    <property type="match status" value="1"/>
</dbReference>
<dbReference type="SUPFAM" id="SSF47413">
    <property type="entry name" value="lambda repressor-like DNA-binding domains"/>
    <property type="match status" value="1"/>
</dbReference>
<protein>
    <submittedName>
        <fullName evidence="7">LacI family transcriptional regulator</fullName>
    </submittedName>
</protein>
<evidence type="ECO:0000256" key="2">
    <source>
        <dbReference type="ARBA" id="ARBA00023125"/>
    </source>
</evidence>
<feature type="domain" description="HTH lacI-type" evidence="6">
    <location>
        <begin position="10"/>
        <end position="64"/>
    </location>
</feature>
<feature type="region of interest" description="Disordered" evidence="4">
    <location>
        <begin position="336"/>
        <end position="365"/>
    </location>
</feature>
<reference evidence="7 8" key="1">
    <citation type="submission" date="2019-08" db="EMBL/GenBank/DDBJ databases">
        <title>Lentzea from Indian Himalayas.</title>
        <authorList>
            <person name="Mandal S."/>
            <person name="Mallick Gupta A."/>
            <person name="Maiti P.K."/>
            <person name="Sarkar J."/>
            <person name="Mandal S."/>
        </authorList>
    </citation>
    <scope>NUCLEOTIDE SEQUENCE [LARGE SCALE GENOMIC DNA]</scope>
    <source>
        <strain evidence="7 8">PSKA42</strain>
    </source>
</reference>
<dbReference type="InterPro" id="IPR010982">
    <property type="entry name" value="Lambda_DNA-bd_dom_sf"/>
</dbReference>
<evidence type="ECO:0000256" key="1">
    <source>
        <dbReference type="ARBA" id="ARBA00023015"/>
    </source>
</evidence>
<dbReference type="InterPro" id="IPR046335">
    <property type="entry name" value="LacI/GalR-like_sensor"/>
</dbReference>
<gene>
    <name evidence="7" type="ORF">FXN61_24365</name>
</gene>
<evidence type="ECO:0000256" key="3">
    <source>
        <dbReference type="ARBA" id="ARBA00023163"/>
    </source>
</evidence>
<feature type="chain" id="PRO_5046718051" evidence="5">
    <location>
        <begin position="30"/>
        <end position="365"/>
    </location>
</feature>
<dbReference type="InterPro" id="IPR028082">
    <property type="entry name" value="Peripla_BP_I"/>
</dbReference>
<keyword evidence="5" id="KW-0732">Signal</keyword>
<keyword evidence="3" id="KW-0804">Transcription</keyword>
<dbReference type="SMART" id="SM00354">
    <property type="entry name" value="HTH_LACI"/>
    <property type="match status" value="1"/>
</dbReference>
<dbReference type="RefSeq" id="WP_167976431.1">
    <property type="nucleotide sequence ID" value="NZ_VSRL01000094.1"/>
</dbReference>
<name>A0ABX1FLA0_9PSEU</name>
<proteinExistence type="predicted"/>
<dbReference type="Gene3D" id="3.40.50.2300">
    <property type="match status" value="2"/>
</dbReference>
<dbReference type="EMBL" id="VSRL01000094">
    <property type="protein sequence ID" value="NKE59769.1"/>
    <property type="molecule type" value="Genomic_DNA"/>
</dbReference>
<keyword evidence="1" id="KW-0805">Transcription regulation</keyword>
<keyword evidence="2" id="KW-0238">DNA-binding</keyword>
<organism evidence="7 8">
    <name type="scientific">Lentzea indica</name>
    <dbReference type="NCBI Taxonomy" id="2604800"/>
    <lineage>
        <taxon>Bacteria</taxon>
        <taxon>Bacillati</taxon>
        <taxon>Actinomycetota</taxon>
        <taxon>Actinomycetes</taxon>
        <taxon>Pseudonocardiales</taxon>
        <taxon>Pseudonocardiaceae</taxon>
        <taxon>Lentzea</taxon>
    </lineage>
</organism>
<dbReference type="Proteomes" id="UP001515943">
    <property type="component" value="Unassembled WGS sequence"/>
</dbReference>
<dbReference type="Pfam" id="PF13377">
    <property type="entry name" value="Peripla_BP_3"/>
    <property type="match status" value="1"/>
</dbReference>
<feature type="signal peptide" evidence="5">
    <location>
        <begin position="1"/>
        <end position="29"/>
    </location>
</feature>